<evidence type="ECO:0000313" key="2">
    <source>
        <dbReference type="EMBL" id="KAK5084755.1"/>
    </source>
</evidence>
<evidence type="ECO:0000256" key="1">
    <source>
        <dbReference type="SAM" id="MobiDB-lite"/>
    </source>
</evidence>
<feature type="region of interest" description="Disordered" evidence="1">
    <location>
        <begin position="1"/>
        <end position="60"/>
    </location>
</feature>
<dbReference type="AlphaFoldDB" id="A0AAN7SYF0"/>
<feature type="region of interest" description="Disordered" evidence="1">
    <location>
        <begin position="170"/>
        <end position="190"/>
    </location>
</feature>
<feature type="compositionally biased region" description="Low complexity" evidence="1">
    <location>
        <begin position="1"/>
        <end position="19"/>
    </location>
</feature>
<sequence>MDTTVSRSSSRSSTVVLSTPDSITGSKRKRTRAESETPKSRDMDRHTRPQLQRASNSVHGDQVCRIHQMSDDQDHQLLEKVLVDVTLRQIPQMTSYLMLVLMPNMILELTLILVKAQVVIMSIATAQLDIGRLLHDSNNIYIVLMTRLRDVVKGVGRIFRTTTSIAITSAQQPADVTPNPSRKWTPSRLS</sequence>
<accession>A0AAN7SYF0</accession>
<comment type="caution">
    <text evidence="2">The sequence shown here is derived from an EMBL/GenBank/DDBJ whole genome shotgun (WGS) entry which is preliminary data.</text>
</comment>
<dbReference type="EMBL" id="JAVRRJ010000005">
    <property type="protein sequence ID" value="KAK5084755.1"/>
    <property type="molecule type" value="Genomic_DNA"/>
</dbReference>
<keyword evidence="3" id="KW-1185">Reference proteome</keyword>
<reference evidence="2 3" key="1">
    <citation type="submission" date="2023-08" db="EMBL/GenBank/DDBJ databases">
        <title>Black Yeasts Isolated from many extreme environments.</title>
        <authorList>
            <person name="Coleine C."/>
            <person name="Stajich J.E."/>
            <person name="Selbmann L."/>
        </authorList>
    </citation>
    <scope>NUCLEOTIDE SEQUENCE [LARGE SCALE GENOMIC DNA]</scope>
    <source>
        <strain evidence="2 3">CCFEE 5910</strain>
    </source>
</reference>
<name>A0AAN7SYF0_9EURO</name>
<proteinExistence type="predicted"/>
<gene>
    <name evidence="2" type="ORF">LTR05_005833</name>
</gene>
<feature type="compositionally biased region" description="Polar residues" evidence="1">
    <location>
        <begin position="49"/>
        <end position="59"/>
    </location>
</feature>
<feature type="compositionally biased region" description="Basic and acidic residues" evidence="1">
    <location>
        <begin position="32"/>
        <end position="47"/>
    </location>
</feature>
<dbReference type="Proteomes" id="UP001309876">
    <property type="component" value="Unassembled WGS sequence"/>
</dbReference>
<protein>
    <submittedName>
        <fullName evidence="2">Uncharacterized protein</fullName>
    </submittedName>
</protein>
<organism evidence="2 3">
    <name type="scientific">Lithohypha guttulata</name>
    <dbReference type="NCBI Taxonomy" id="1690604"/>
    <lineage>
        <taxon>Eukaryota</taxon>
        <taxon>Fungi</taxon>
        <taxon>Dikarya</taxon>
        <taxon>Ascomycota</taxon>
        <taxon>Pezizomycotina</taxon>
        <taxon>Eurotiomycetes</taxon>
        <taxon>Chaetothyriomycetidae</taxon>
        <taxon>Chaetothyriales</taxon>
        <taxon>Trichomeriaceae</taxon>
        <taxon>Lithohypha</taxon>
    </lineage>
</organism>
<evidence type="ECO:0000313" key="3">
    <source>
        <dbReference type="Proteomes" id="UP001309876"/>
    </source>
</evidence>